<dbReference type="OrthoDB" id="2012566at2759"/>
<gene>
    <name evidence="1" type="ORF">JR316_008367</name>
</gene>
<accession>A0A8H7XV35</accession>
<dbReference type="InterPro" id="IPR006439">
    <property type="entry name" value="HAD-SF_hydro_IA"/>
</dbReference>
<dbReference type="PANTHER" id="PTHR43611">
    <property type="entry name" value="ALPHA-D-GLUCOSE 1-PHOSPHATE PHOSPHATASE"/>
    <property type="match status" value="1"/>
</dbReference>
<dbReference type="Gene3D" id="3.40.50.1000">
    <property type="entry name" value="HAD superfamily/HAD-like"/>
    <property type="match status" value="1"/>
</dbReference>
<proteinExistence type="predicted"/>
<dbReference type="NCBIfam" id="TIGR01509">
    <property type="entry name" value="HAD-SF-IA-v3"/>
    <property type="match status" value="1"/>
</dbReference>
<dbReference type="EMBL" id="JAFIQS010000008">
    <property type="protein sequence ID" value="KAG5166284.1"/>
    <property type="molecule type" value="Genomic_DNA"/>
</dbReference>
<dbReference type="InterPro" id="IPR023198">
    <property type="entry name" value="PGP-like_dom2"/>
</dbReference>
<sequence length="484" mass="54796">MPARSLAHLYETIIVDVGNVLFTWSSKGLNNAVDSKIFRRMVSSQIWGDHETGKLTNDEAYATLAKEFKVSKEDVRSAMISTIGTLSPRQEMFDLIRSLKAGRKIYAMSNMSEHSWNIVRNAGAKQWEIFDDVFISGSVGCRKPETPFYKHVLQKTGAKPSHTIFVDDTLENLATARIFGIRPVLYDNFPSVERTLRNLCGDPVSRARAFLVNNSKKHQSYASTGDIIHENFCQLMILEATQDPSLVDYLTYEAEWDFFQELSGQFTDAVFPADLDTTSMAWTVIPDITTDAIKHRVMDRMVADFLDNDGIPFTYFDRNRARRDHGVCVNVLTLFYANGRGHELTRATDYVYSLLQSGAYLEGSRYYRSPEIFLYFVSRLLETSPLLERRMGDLFKECCRQRIGTPADPLALAMRLHCCTRCGLDASTDFKRLLDLQQVDGGWESGILYTYGLVNITVGNRGLTTAIAQRAIIEYLTKFGPIPS</sequence>
<dbReference type="SFLD" id="SFLDG01129">
    <property type="entry name" value="C1.5:_HAD__Beta-PGM__Phosphata"/>
    <property type="match status" value="1"/>
</dbReference>
<dbReference type="Pfam" id="PF00702">
    <property type="entry name" value="Hydrolase"/>
    <property type="match status" value="1"/>
</dbReference>
<dbReference type="SUPFAM" id="SSF56784">
    <property type="entry name" value="HAD-like"/>
    <property type="match status" value="1"/>
</dbReference>
<dbReference type="PANTHER" id="PTHR43611:SF3">
    <property type="entry name" value="FLAVIN MONONUCLEOTIDE HYDROLASE 1, CHLOROPLATIC"/>
    <property type="match status" value="1"/>
</dbReference>
<dbReference type="SFLD" id="SFLDS00003">
    <property type="entry name" value="Haloacid_Dehalogenase"/>
    <property type="match status" value="1"/>
</dbReference>
<dbReference type="GO" id="GO:0016791">
    <property type="term" value="F:phosphatase activity"/>
    <property type="evidence" value="ECO:0007669"/>
    <property type="project" value="UniProtKB-ARBA"/>
</dbReference>
<evidence type="ECO:0000313" key="1">
    <source>
        <dbReference type="EMBL" id="KAG5166284.1"/>
    </source>
</evidence>
<reference evidence="1" key="1">
    <citation type="submission" date="2021-02" db="EMBL/GenBank/DDBJ databases">
        <title>Psilocybe cubensis genome.</title>
        <authorList>
            <person name="Mckernan K.J."/>
            <person name="Crawford S."/>
            <person name="Trippe A."/>
            <person name="Kane L.T."/>
            <person name="Mclaughlin S."/>
        </authorList>
    </citation>
    <scope>NUCLEOTIDE SEQUENCE [LARGE SCALE GENOMIC DNA]</scope>
    <source>
        <strain evidence="1">MGC-MH-2018</strain>
    </source>
</reference>
<evidence type="ECO:0008006" key="2">
    <source>
        <dbReference type="Google" id="ProtNLM"/>
    </source>
</evidence>
<dbReference type="InterPro" id="IPR023214">
    <property type="entry name" value="HAD_sf"/>
</dbReference>
<comment type="caution">
    <text evidence="1">The sequence shown here is derived from an EMBL/GenBank/DDBJ whole genome shotgun (WGS) entry which is preliminary data.</text>
</comment>
<dbReference type="AlphaFoldDB" id="A0A8H7XV35"/>
<dbReference type="CDD" id="cd02603">
    <property type="entry name" value="HAD_sEH-N_like"/>
    <property type="match status" value="1"/>
</dbReference>
<organism evidence="1">
    <name type="scientific">Psilocybe cubensis</name>
    <name type="common">Psychedelic mushroom</name>
    <name type="synonym">Stropharia cubensis</name>
    <dbReference type="NCBI Taxonomy" id="181762"/>
    <lineage>
        <taxon>Eukaryota</taxon>
        <taxon>Fungi</taxon>
        <taxon>Dikarya</taxon>
        <taxon>Basidiomycota</taxon>
        <taxon>Agaricomycotina</taxon>
        <taxon>Agaricomycetes</taxon>
        <taxon>Agaricomycetidae</taxon>
        <taxon>Agaricales</taxon>
        <taxon>Agaricineae</taxon>
        <taxon>Strophariaceae</taxon>
        <taxon>Psilocybe</taxon>
    </lineage>
</organism>
<dbReference type="Gene3D" id="1.10.150.240">
    <property type="entry name" value="Putative phosphatase, domain 2"/>
    <property type="match status" value="1"/>
</dbReference>
<protein>
    <recommendedName>
        <fullName evidence="2">HAD-like protein</fullName>
    </recommendedName>
</protein>
<dbReference type="InterPro" id="IPR036412">
    <property type="entry name" value="HAD-like_sf"/>
</dbReference>
<name>A0A8H7XV35_PSICU</name>